<keyword evidence="1 4" id="KW-0378">Hydrolase</keyword>
<proteinExistence type="predicted"/>
<dbReference type="EMBL" id="CP078093">
    <property type="protein sequence ID" value="QXM05076.1"/>
    <property type="molecule type" value="Genomic_DNA"/>
</dbReference>
<dbReference type="PANTHER" id="PTHR30404:SF0">
    <property type="entry name" value="N-ACETYLMURAMOYL-L-ALANINE AMIDASE AMIC"/>
    <property type="match status" value="1"/>
</dbReference>
<keyword evidence="2" id="KW-0812">Transmembrane</keyword>
<dbReference type="SMART" id="SM00646">
    <property type="entry name" value="Ami_3"/>
    <property type="match status" value="1"/>
</dbReference>
<dbReference type="PANTHER" id="PTHR30404">
    <property type="entry name" value="N-ACETYLMURAMOYL-L-ALANINE AMIDASE"/>
    <property type="match status" value="1"/>
</dbReference>
<name>A0ABX8RDN7_9CLOT</name>
<keyword evidence="5" id="KW-1185">Reference proteome</keyword>
<evidence type="ECO:0000259" key="3">
    <source>
        <dbReference type="SMART" id="SM00646"/>
    </source>
</evidence>
<dbReference type="EC" id="3.5.1.28" evidence="4"/>
<dbReference type="NCBIfam" id="TIGR02883">
    <property type="entry name" value="spore_cwlD"/>
    <property type="match status" value="1"/>
</dbReference>
<evidence type="ECO:0000256" key="2">
    <source>
        <dbReference type="SAM" id="Phobius"/>
    </source>
</evidence>
<dbReference type="InterPro" id="IPR014234">
    <property type="entry name" value="Spore_CwlD"/>
</dbReference>
<dbReference type="InterPro" id="IPR002508">
    <property type="entry name" value="MurNAc-LAA_cat"/>
</dbReference>
<feature type="transmembrane region" description="Helical" evidence="2">
    <location>
        <begin position="12"/>
        <end position="31"/>
    </location>
</feature>
<gene>
    <name evidence="4" type="primary">cwlD</name>
    <name evidence="4" type="ORF">KVH43_06610</name>
</gene>
<dbReference type="Proteomes" id="UP000886818">
    <property type="component" value="Chromosome"/>
</dbReference>
<evidence type="ECO:0000313" key="5">
    <source>
        <dbReference type="Proteomes" id="UP000886818"/>
    </source>
</evidence>
<keyword evidence="2" id="KW-0472">Membrane</keyword>
<dbReference type="GO" id="GO:0008745">
    <property type="term" value="F:N-acetylmuramoyl-L-alanine amidase activity"/>
    <property type="evidence" value="ECO:0007669"/>
    <property type="project" value="UniProtKB-EC"/>
</dbReference>
<dbReference type="RefSeq" id="WP_218281776.1">
    <property type="nucleotide sequence ID" value="NZ_CP078093.1"/>
</dbReference>
<organism evidence="4 5">
    <name type="scientific">Crassaminicella indica</name>
    <dbReference type="NCBI Taxonomy" id="2855394"/>
    <lineage>
        <taxon>Bacteria</taxon>
        <taxon>Bacillati</taxon>
        <taxon>Bacillota</taxon>
        <taxon>Clostridia</taxon>
        <taxon>Eubacteriales</taxon>
        <taxon>Clostridiaceae</taxon>
        <taxon>Crassaminicella</taxon>
    </lineage>
</organism>
<evidence type="ECO:0000313" key="4">
    <source>
        <dbReference type="EMBL" id="QXM05076.1"/>
    </source>
</evidence>
<sequence>MSILIIRKKWFALGFMIIIAMLLIFCMNQALEIFKTITLNKVIIIDAGHGGIDGGAVGKNGILESHINLEIALKVRRLLEQDGAIVLLTRDKDVGLYTDDGSIRKKKNEDLRNRKKLRDESNADIFVSIHMNSFSESKYYGAQTFYPKNSEESKRLAELIQEELIRVLDNGNNRVAKQKSDVYLLKECSIPTVLVECGFLSNPIEERLFQDGKYQEQVAWSIYIGILRYFHEEGKMNNM</sequence>
<evidence type="ECO:0000256" key="1">
    <source>
        <dbReference type="ARBA" id="ARBA00022801"/>
    </source>
</evidence>
<dbReference type="CDD" id="cd02696">
    <property type="entry name" value="MurNAc-LAA"/>
    <property type="match status" value="1"/>
</dbReference>
<feature type="domain" description="MurNAc-LAA" evidence="3">
    <location>
        <begin position="115"/>
        <end position="227"/>
    </location>
</feature>
<dbReference type="InterPro" id="IPR050695">
    <property type="entry name" value="N-acetylmuramoyl_amidase_3"/>
</dbReference>
<dbReference type="Pfam" id="PF01520">
    <property type="entry name" value="Amidase_3"/>
    <property type="match status" value="1"/>
</dbReference>
<accession>A0ABX8RDN7</accession>
<reference evidence="4" key="1">
    <citation type="submission" date="2021-07" db="EMBL/GenBank/DDBJ databases">
        <title>Complete genome sequence of Crassaminicella sp. 143-21, isolated from a deep-sea hydrothermal vent.</title>
        <authorList>
            <person name="Li X."/>
        </authorList>
    </citation>
    <scope>NUCLEOTIDE SEQUENCE</scope>
    <source>
        <strain evidence="4">143-21</strain>
    </source>
</reference>
<protein>
    <submittedName>
        <fullName evidence="4">N-acetylmuramoyl-L-alanine amidase CwlD</fullName>
        <ecNumber evidence="4">3.5.1.28</ecNumber>
    </submittedName>
</protein>
<keyword evidence="2" id="KW-1133">Transmembrane helix</keyword>